<comment type="similarity">
    <text evidence="6">Belongs to the velvet family. VelB subfamily.</text>
</comment>
<sequence length="310" mass="33928">MAYNYTKMNTGRPEPVQHQHQQAPVQGGKRYELSVEQQPIRARMCGFGDKDRRPITPPPCIRLVVTDIHTGREVDFQDIDSTYFVLMVDLYDSTGTEAVNLVRHSSAAPTVSISSSTTTSYPPQPERNHHLVTTAVPYDFRQSVMPYGTNPSAAPMGYYPQAYPMYGQPQTALIPATPAGSNHTRNLIGMNAVNACRLNDLSGKPGFWFVLQDLSVRTEGTFRLKLSLFDIGAGDGTNGTVHLNGPSKGKGPMLASAFTDPFTVYSAKKFPGVIESTKLSKCFAQQGIKIPIRKDGGPKVPNQSEFDNDG</sequence>
<dbReference type="PANTHER" id="PTHR33572">
    <property type="entry name" value="SPORE DEVELOPMENT REGULATOR VOSA"/>
    <property type="match status" value="1"/>
</dbReference>
<evidence type="ECO:0000256" key="1">
    <source>
        <dbReference type="ARBA" id="ARBA00004123"/>
    </source>
</evidence>
<feature type="region of interest" description="Disordered" evidence="7">
    <location>
        <begin position="106"/>
        <end position="128"/>
    </location>
</feature>
<keyword evidence="2" id="KW-0749">Sporulation</keyword>
<feature type="region of interest" description="Disordered" evidence="7">
    <location>
        <begin position="1"/>
        <end position="29"/>
    </location>
</feature>
<dbReference type="InterPro" id="IPR037525">
    <property type="entry name" value="Velvet_dom"/>
</dbReference>
<dbReference type="InterPro" id="IPR021740">
    <property type="entry name" value="Velvet"/>
</dbReference>
<dbReference type="RefSeq" id="XP_069303789.1">
    <property type="nucleotide sequence ID" value="XM_069454333.1"/>
</dbReference>
<keyword evidence="10" id="KW-1185">Reference proteome</keyword>
<evidence type="ECO:0000256" key="7">
    <source>
        <dbReference type="SAM" id="MobiDB-lite"/>
    </source>
</evidence>
<proteinExistence type="inferred from homology"/>
<gene>
    <name evidence="9" type="ORF">ACET3X_008187</name>
</gene>
<comment type="subcellular location">
    <subcellularLocation>
        <location evidence="1">Nucleus</location>
    </subcellularLocation>
</comment>
<comment type="caution">
    <text evidence="9">The sequence shown here is derived from an EMBL/GenBank/DDBJ whole genome shotgun (WGS) entry which is preliminary data.</text>
</comment>
<name>A0ABR3UB32_9PLEO</name>
<evidence type="ECO:0000259" key="8">
    <source>
        <dbReference type="PROSITE" id="PS51821"/>
    </source>
</evidence>
<evidence type="ECO:0000256" key="5">
    <source>
        <dbReference type="ARBA" id="ARBA00023242"/>
    </source>
</evidence>
<evidence type="ECO:0000313" key="10">
    <source>
        <dbReference type="Proteomes" id="UP001578633"/>
    </source>
</evidence>
<dbReference type="PANTHER" id="PTHR33572:SF3">
    <property type="entry name" value="VELVET COMPLEX SUBUNIT B"/>
    <property type="match status" value="1"/>
</dbReference>
<dbReference type="PROSITE" id="PS51821">
    <property type="entry name" value="VELVET"/>
    <property type="match status" value="1"/>
</dbReference>
<feature type="compositionally biased region" description="Low complexity" evidence="7">
    <location>
        <begin position="16"/>
        <end position="28"/>
    </location>
</feature>
<evidence type="ECO:0000256" key="3">
    <source>
        <dbReference type="ARBA" id="ARBA00023015"/>
    </source>
</evidence>
<feature type="domain" description="Velvet" evidence="8">
    <location>
        <begin position="26"/>
        <end position="293"/>
    </location>
</feature>
<accession>A0ABR3UB32</accession>
<dbReference type="Proteomes" id="UP001578633">
    <property type="component" value="Chromosome 8"/>
</dbReference>
<dbReference type="Gene3D" id="2.60.40.3960">
    <property type="entry name" value="Velvet domain"/>
    <property type="match status" value="1"/>
</dbReference>
<keyword evidence="3" id="KW-0805">Transcription regulation</keyword>
<keyword evidence="4" id="KW-0804">Transcription</keyword>
<dbReference type="GeneID" id="96088509"/>
<evidence type="ECO:0000256" key="2">
    <source>
        <dbReference type="ARBA" id="ARBA00022969"/>
    </source>
</evidence>
<keyword evidence="5" id="KW-0539">Nucleus</keyword>
<dbReference type="EMBL" id="JBHGVX010000008">
    <property type="protein sequence ID" value="KAL1793205.1"/>
    <property type="molecule type" value="Genomic_DNA"/>
</dbReference>
<organism evidence="9 10">
    <name type="scientific">Alternaria dauci</name>
    <dbReference type="NCBI Taxonomy" id="48095"/>
    <lineage>
        <taxon>Eukaryota</taxon>
        <taxon>Fungi</taxon>
        <taxon>Dikarya</taxon>
        <taxon>Ascomycota</taxon>
        <taxon>Pezizomycotina</taxon>
        <taxon>Dothideomycetes</taxon>
        <taxon>Pleosporomycetidae</taxon>
        <taxon>Pleosporales</taxon>
        <taxon>Pleosporineae</taxon>
        <taxon>Pleosporaceae</taxon>
        <taxon>Alternaria</taxon>
        <taxon>Alternaria sect. Porri</taxon>
    </lineage>
</organism>
<protein>
    <recommendedName>
        <fullName evidence="8">Velvet domain-containing protein</fullName>
    </recommendedName>
</protein>
<evidence type="ECO:0000256" key="4">
    <source>
        <dbReference type="ARBA" id="ARBA00023163"/>
    </source>
</evidence>
<dbReference type="Pfam" id="PF11754">
    <property type="entry name" value="Velvet"/>
    <property type="match status" value="1"/>
</dbReference>
<dbReference type="InterPro" id="IPR038491">
    <property type="entry name" value="Velvet_dom_sf"/>
</dbReference>
<reference evidence="9 10" key="1">
    <citation type="submission" date="2024-09" db="EMBL/GenBank/DDBJ databases">
        <title>T2T genomes of carrot and Alternaria dauci and their utility for understanding host-pathogen interaction during carrot leaf blight disease.</title>
        <authorList>
            <person name="Liu W."/>
            <person name="Xu S."/>
            <person name="Ou C."/>
            <person name="Liu X."/>
            <person name="Zhuang F."/>
            <person name="Deng X.W."/>
        </authorList>
    </citation>
    <scope>NUCLEOTIDE SEQUENCE [LARGE SCALE GENOMIC DNA]</scope>
    <source>
        <strain evidence="9 10">A2016</strain>
    </source>
</reference>
<feature type="compositionally biased region" description="Low complexity" evidence="7">
    <location>
        <begin position="106"/>
        <end position="121"/>
    </location>
</feature>
<evidence type="ECO:0000313" key="9">
    <source>
        <dbReference type="EMBL" id="KAL1793205.1"/>
    </source>
</evidence>
<evidence type="ECO:0000256" key="6">
    <source>
        <dbReference type="ARBA" id="ARBA00038045"/>
    </source>
</evidence>